<dbReference type="STRING" id="212602.A0A420HRL8"/>
<evidence type="ECO:0000259" key="3">
    <source>
        <dbReference type="PROSITE" id="PS50868"/>
    </source>
</evidence>
<dbReference type="InterPro" id="IPR046341">
    <property type="entry name" value="SET_dom_sf"/>
</dbReference>
<dbReference type="EMBL" id="MCFK01005467">
    <property type="protein sequence ID" value="RKF60062.1"/>
    <property type="molecule type" value="Genomic_DNA"/>
</dbReference>
<name>A0A420HRL8_9PEZI</name>
<feature type="domain" description="Post-SET" evidence="3">
    <location>
        <begin position="125"/>
        <end position="141"/>
    </location>
</feature>
<dbReference type="Gene3D" id="2.170.270.10">
    <property type="entry name" value="SET domain"/>
    <property type="match status" value="1"/>
</dbReference>
<keyword evidence="2" id="KW-0808">Transferase</keyword>
<evidence type="ECO:0000256" key="2">
    <source>
        <dbReference type="ARBA" id="ARBA00022679"/>
    </source>
</evidence>
<keyword evidence="5" id="KW-1185">Reference proteome</keyword>
<dbReference type="SUPFAM" id="SSF82199">
    <property type="entry name" value="SET domain"/>
    <property type="match status" value="1"/>
</dbReference>
<dbReference type="PROSITE" id="PS50868">
    <property type="entry name" value="POST_SET"/>
    <property type="match status" value="1"/>
</dbReference>
<dbReference type="AlphaFoldDB" id="A0A420HRL8"/>
<dbReference type="Proteomes" id="UP000286134">
    <property type="component" value="Unassembled WGS sequence"/>
</dbReference>
<keyword evidence="1" id="KW-0489">Methyltransferase</keyword>
<dbReference type="GO" id="GO:0032259">
    <property type="term" value="P:methylation"/>
    <property type="evidence" value="ECO:0007669"/>
    <property type="project" value="UniProtKB-KW"/>
</dbReference>
<reference evidence="4 5" key="1">
    <citation type="journal article" date="2018" name="BMC Genomics">
        <title>Comparative genome analyses reveal sequence features reflecting distinct modes of host-adaptation between dicot and monocot powdery mildew.</title>
        <authorList>
            <person name="Wu Y."/>
            <person name="Ma X."/>
            <person name="Pan Z."/>
            <person name="Kale S.D."/>
            <person name="Song Y."/>
            <person name="King H."/>
            <person name="Zhang Q."/>
            <person name="Presley C."/>
            <person name="Deng X."/>
            <person name="Wei C.I."/>
            <person name="Xiao S."/>
        </authorList>
    </citation>
    <scope>NUCLEOTIDE SEQUENCE [LARGE SCALE GENOMIC DNA]</scope>
    <source>
        <strain evidence="4">UMSG2</strain>
    </source>
</reference>
<dbReference type="InterPro" id="IPR003616">
    <property type="entry name" value="Post-SET_dom"/>
</dbReference>
<organism evidence="4 5">
    <name type="scientific">Erysiphe neolycopersici</name>
    <dbReference type="NCBI Taxonomy" id="212602"/>
    <lineage>
        <taxon>Eukaryota</taxon>
        <taxon>Fungi</taxon>
        <taxon>Dikarya</taxon>
        <taxon>Ascomycota</taxon>
        <taxon>Pezizomycotina</taxon>
        <taxon>Leotiomycetes</taxon>
        <taxon>Erysiphales</taxon>
        <taxon>Erysiphaceae</taxon>
        <taxon>Erysiphe</taxon>
    </lineage>
</organism>
<proteinExistence type="predicted"/>
<evidence type="ECO:0000313" key="5">
    <source>
        <dbReference type="Proteomes" id="UP000286134"/>
    </source>
</evidence>
<evidence type="ECO:0000313" key="4">
    <source>
        <dbReference type="EMBL" id="RKF60062.1"/>
    </source>
</evidence>
<accession>A0A420HRL8</accession>
<dbReference type="InterPro" id="IPR053201">
    <property type="entry name" value="Flavunoidine_N-MTase"/>
</dbReference>
<sequence>MAPIAPHWVQPSHPKIQEVVFSTDHDAKNYSTKSFSRINLPPFAVFADLKFPPCEIIDERTYASVQVGKDLHMSLNSDLMFINHSCEPTIFFDISIQAIRSGPQGLKCGQELTFFYPSTEWSMVQAFDCHCGAINCLGRISGARDLDANLLAGKWLNTHIRELLEAEECKEQLQQC</sequence>
<comment type="caution">
    <text evidence="4">The sequence shown here is derived from an EMBL/GenBank/DDBJ whole genome shotgun (WGS) entry which is preliminary data.</text>
</comment>
<protein>
    <recommendedName>
        <fullName evidence="3">Post-SET domain-containing protein</fullName>
    </recommendedName>
</protein>
<gene>
    <name evidence="4" type="ORF">OnM2_054069</name>
</gene>
<dbReference type="GO" id="GO:0008168">
    <property type="term" value="F:methyltransferase activity"/>
    <property type="evidence" value="ECO:0007669"/>
    <property type="project" value="UniProtKB-KW"/>
</dbReference>
<dbReference type="PANTHER" id="PTHR12350">
    <property type="entry name" value="HISTONE-LYSINE N-METHYLTRANSFERASE-RELATED"/>
    <property type="match status" value="1"/>
</dbReference>
<evidence type="ECO:0000256" key="1">
    <source>
        <dbReference type="ARBA" id="ARBA00022603"/>
    </source>
</evidence>
<dbReference type="PANTHER" id="PTHR12350:SF19">
    <property type="entry name" value="SET DOMAIN-CONTAINING PROTEIN"/>
    <property type="match status" value="1"/>
</dbReference>